<evidence type="ECO:0000256" key="3">
    <source>
        <dbReference type="ARBA" id="ARBA00022490"/>
    </source>
</evidence>
<dbReference type="GO" id="GO:0005768">
    <property type="term" value="C:endosome"/>
    <property type="evidence" value="ECO:0000318"/>
    <property type="project" value="GO_Central"/>
</dbReference>
<dbReference type="PANTHER" id="PTHR12276:SF115">
    <property type="entry name" value="FI19443P1"/>
    <property type="match status" value="1"/>
</dbReference>
<dbReference type="GO" id="GO:0030125">
    <property type="term" value="C:clathrin vesicle coat"/>
    <property type="evidence" value="ECO:0000318"/>
    <property type="project" value="GO_Central"/>
</dbReference>
<protein>
    <recommendedName>
        <fullName evidence="7">ENTH domain-containing protein</fullName>
    </recommendedName>
</protein>
<dbReference type="GO" id="GO:0030276">
    <property type="term" value="F:clathrin binding"/>
    <property type="evidence" value="ECO:0000318"/>
    <property type="project" value="GO_Central"/>
</dbReference>
<feature type="region of interest" description="Disordered" evidence="6">
    <location>
        <begin position="444"/>
        <end position="476"/>
    </location>
</feature>
<dbReference type="KEGG" id="tad:TRIADDRAFT_33326"/>
<feature type="region of interest" description="Disordered" evidence="6">
    <location>
        <begin position="258"/>
        <end position="330"/>
    </location>
</feature>
<gene>
    <name evidence="8" type="ORF">TRIADDRAFT_33326</name>
</gene>
<keyword evidence="4" id="KW-0597">Phosphoprotein</keyword>
<dbReference type="HOGENOM" id="CLU_012678_4_2_1"/>
<dbReference type="GeneID" id="6759170"/>
<evidence type="ECO:0000313" key="8">
    <source>
        <dbReference type="EMBL" id="EDV19543.1"/>
    </source>
</evidence>
<dbReference type="CDD" id="cd16990">
    <property type="entry name" value="ENTH_Epsin"/>
    <property type="match status" value="1"/>
</dbReference>
<dbReference type="SUPFAM" id="SSF48464">
    <property type="entry name" value="ENTH/VHS domain"/>
    <property type="match status" value="1"/>
</dbReference>
<dbReference type="GO" id="GO:0005886">
    <property type="term" value="C:plasma membrane"/>
    <property type="evidence" value="ECO:0000318"/>
    <property type="project" value="GO_Central"/>
</dbReference>
<dbReference type="InterPro" id="IPR008942">
    <property type="entry name" value="ENTH_VHS"/>
</dbReference>
<evidence type="ECO:0000256" key="1">
    <source>
        <dbReference type="ARBA" id="ARBA00004496"/>
    </source>
</evidence>
<dbReference type="CTD" id="6759170"/>
<organism evidence="8 9">
    <name type="scientific">Trichoplax adhaerens</name>
    <name type="common">Trichoplax reptans</name>
    <dbReference type="NCBI Taxonomy" id="10228"/>
    <lineage>
        <taxon>Eukaryota</taxon>
        <taxon>Metazoa</taxon>
        <taxon>Placozoa</taxon>
        <taxon>Uniplacotomia</taxon>
        <taxon>Trichoplacea</taxon>
        <taxon>Trichoplacidae</taxon>
        <taxon>Trichoplax</taxon>
    </lineage>
</organism>
<dbReference type="PhylomeDB" id="B3SCI8"/>
<feature type="domain" description="ENTH" evidence="7">
    <location>
        <begin position="9"/>
        <end position="141"/>
    </location>
</feature>
<dbReference type="EMBL" id="DS985271">
    <property type="protein sequence ID" value="EDV19543.1"/>
    <property type="molecule type" value="Genomic_DNA"/>
</dbReference>
<proteinExistence type="inferred from homology"/>
<evidence type="ECO:0000256" key="5">
    <source>
        <dbReference type="ARBA" id="ARBA00022737"/>
    </source>
</evidence>
<dbReference type="FunCoup" id="B3SCI8">
    <property type="interactions" value="1364"/>
</dbReference>
<evidence type="ECO:0000259" key="7">
    <source>
        <dbReference type="PROSITE" id="PS50942"/>
    </source>
</evidence>
<dbReference type="Gene3D" id="6.10.250.1800">
    <property type="match status" value="1"/>
</dbReference>
<dbReference type="RefSeq" id="XP_002117975.1">
    <property type="nucleotide sequence ID" value="XM_002117939.1"/>
</dbReference>
<evidence type="ECO:0000313" key="9">
    <source>
        <dbReference type="Proteomes" id="UP000009022"/>
    </source>
</evidence>
<evidence type="ECO:0000256" key="2">
    <source>
        <dbReference type="ARBA" id="ARBA00010130"/>
    </source>
</evidence>
<feature type="compositionally biased region" description="Polar residues" evidence="6">
    <location>
        <begin position="307"/>
        <end position="326"/>
    </location>
</feature>
<sequence length="476" mass="52304">MPITRSFKNVVYNYTDVQRKVREATSNDPWGPSSTIMTEIADATYNMSAFQEIMDIVWKRLNDHGKNWRHVYKALTLLEYIIKTGSDRVTQNCRENIFAIQTLKDFQFIDKDNKDQGLNVREKAKHLVALLKDDERLKEEREKALKAKERFIRAIPTVVSANTTNAVPSSVGITTVDSVISDAPSTAAEEEMQLNLALAMSRQAAQDHEKRQLHEDQQLKKAINESILVNQQNQTISNRGTPPSVNMQSNALVDPWGSAASSIQSTGNITQPQTSAQVTTNDPWSAPPATAPSLNNNQPVAAANDPWATQNETSAPSQSDPWQSKPSAHKDELDDFASLRLTNPNASEGADNTNNASILTPMNINQVAHGDTSNSSSKLKDAKSFLGENSSLVNLETLVVNAPVADGMSTNPFQNSSNQRPQNPFCQPQQRPSMNQLRNTAATGMSPMASGIAPVGSTPYDQPMQPFPAQNFTNPF</sequence>
<dbReference type="Proteomes" id="UP000009022">
    <property type="component" value="Unassembled WGS sequence"/>
</dbReference>
<dbReference type="AlphaFoldDB" id="B3SCI8"/>
<accession>B3SCI8</accession>
<dbReference type="eggNOG" id="KOG2056">
    <property type="taxonomic scope" value="Eukaryota"/>
</dbReference>
<dbReference type="OrthoDB" id="4033880at2759"/>
<feature type="region of interest" description="Disordered" evidence="6">
    <location>
        <begin position="408"/>
        <end position="432"/>
    </location>
</feature>
<keyword evidence="3" id="KW-0963">Cytoplasm</keyword>
<dbReference type="InterPro" id="IPR013809">
    <property type="entry name" value="ENTH"/>
</dbReference>
<dbReference type="Pfam" id="PF01417">
    <property type="entry name" value="ENTH"/>
    <property type="match status" value="1"/>
</dbReference>
<comment type="similarity">
    <text evidence="2">Belongs to the epsin family.</text>
</comment>
<dbReference type="FunFam" id="1.25.40.90:FF:000002">
    <property type="entry name" value="epsin-2 isoform X1"/>
    <property type="match status" value="1"/>
</dbReference>
<evidence type="ECO:0000256" key="4">
    <source>
        <dbReference type="ARBA" id="ARBA00022553"/>
    </source>
</evidence>
<name>B3SCI8_TRIAD</name>
<dbReference type="GO" id="GO:0006897">
    <property type="term" value="P:endocytosis"/>
    <property type="evidence" value="ECO:0000318"/>
    <property type="project" value="GO_Central"/>
</dbReference>
<dbReference type="PROSITE" id="PS50942">
    <property type="entry name" value="ENTH"/>
    <property type="match status" value="1"/>
</dbReference>
<dbReference type="Gene3D" id="1.25.40.90">
    <property type="match status" value="1"/>
</dbReference>
<dbReference type="PANTHER" id="PTHR12276">
    <property type="entry name" value="EPSIN/ENT-RELATED"/>
    <property type="match status" value="1"/>
</dbReference>
<dbReference type="SMART" id="SM00273">
    <property type="entry name" value="ENTH"/>
    <property type="match status" value="1"/>
</dbReference>
<comment type="subcellular location">
    <subcellularLocation>
        <location evidence="1">Cytoplasm</location>
    </subcellularLocation>
</comment>
<dbReference type="STRING" id="10228.B3SCI8"/>
<keyword evidence="5" id="KW-0677">Repeat</keyword>
<dbReference type="GO" id="GO:0005543">
    <property type="term" value="F:phospholipid binding"/>
    <property type="evidence" value="ECO:0000318"/>
    <property type="project" value="GO_Central"/>
</dbReference>
<dbReference type="OMA" id="YLIKCGS"/>
<evidence type="ECO:0000256" key="6">
    <source>
        <dbReference type="SAM" id="MobiDB-lite"/>
    </source>
</evidence>
<feature type="compositionally biased region" description="Polar residues" evidence="6">
    <location>
        <begin position="259"/>
        <end position="283"/>
    </location>
</feature>
<reference evidence="8 9" key="1">
    <citation type="journal article" date="2008" name="Nature">
        <title>The Trichoplax genome and the nature of placozoans.</title>
        <authorList>
            <person name="Srivastava M."/>
            <person name="Begovic E."/>
            <person name="Chapman J."/>
            <person name="Putnam N.H."/>
            <person name="Hellsten U."/>
            <person name="Kawashima T."/>
            <person name="Kuo A."/>
            <person name="Mitros T."/>
            <person name="Salamov A."/>
            <person name="Carpenter M.L."/>
            <person name="Signorovitch A.Y."/>
            <person name="Moreno M.A."/>
            <person name="Kamm K."/>
            <person name="Grimwood J."/>
            <person name="Schmutz J."/>
            <person name="Shapiro H."/>
            <person name="Grigoriev I.V."/>
            <person name="Buss L.W."/>
            <person name="Schierwater B."/>
            <person name="Dellaporta S.L."/>
            <person name="Rokhsar D.S."/>
        </authorList>
    </citation>
    <scope>NUCLEOTIDE SEQUENCE [LARGE SCALE GENOMIC DNA]</scope>
    <source>
        <strain evidence="8 9">Grell-BS-1999</strain>
    </source>
</reference>
<dbReference type="InParanoid" id="B3SCI8"/>
<keyword evidence="9" id="KW-1185">Reference proteome</keyword>